<gene>
    <name evidence="1" type="ORF">V0U79_03615</name>
</gene>
<dbReference type="SUPFAM" id="SSF53254">
    <property type="entry name" value="Phosphoglycerate mutase-like"/>
    <property type="match status" value="1"/>
</dbReference>
<evidence type="ECO:0000313" key="2">
    <source>
        <dbReference type="Proteomes" id="UP001354971"/>
    </source>
</evidence>
<accession>A0ABU7LNG8</accession>
<dbReference type="InterPro" id="IPR013078">
    <property type="entry name" value="His_Pase_superF_clade-1"/>
</dbReference>
<dbReference type="InterPro" id="IPR029033">
    <property type="entry name" value="His_PPase_superfam"/>
</dbReference>
<dbReference type="CDD" id="cd07067">
    <property type="entry name" value="HP_PGM_like"/>
    <property type="match status" value="1"/>
</dbReference>
<name>A0ABU7LNG8_9PROT</name>
<dbReference type="PANTHER" id="PTHR47623:SF1">
    <property type="entry name" value="OS09G0287300 PROTEIN"/>
    <property type="match status" value="1"/>
</dbReference>
<organism evidence="1 2">
    <name type="scientific">Hyphobacterium lacteum</name>
    <dbReference type="NCBI Taxonomy" id="3116575"/>
    <lineage>
        <taxon>Bacteria</taxon>
        <taxon>Pseudomonadati</taxon>
        <taxon>Pseudomonadota</taxon>
        <taxon>Alphaproteobacteria</taxon>
        <taxon>Maricaulales</taxon>
        <taxon>Maricaulaceae</taxon>
        <taxon>Hyphobacterium</taxon>
    </lineage>
</organism>
<sequence length="161" mass="17303">MPRLILVRHAKAVDRYDADDDFERGLTPRGREDAAETARQLQAAGIGADLALVSPAQRTLQTYIAMREMIGNPGFEDPMALYHASPDMLLRALLDALDRATSILLVGHNPGIGVLAQNLAERAGRLQDMPDGYPTSAAAAFSVPDANLDTVTLDLIVNPKA</sequence>
<proteinExistence type="predicted"/>
<dbReference type="Pfam" id="PF00300">
    <property type="entry name" value="His_Phos_1"/>
    <property type="match status" value="1"/>
</dbReference>
<dbReference type="Proteomes" id="UP001354971">
    <property type="component" value="Unassembled WGS sequence"/>
</dbReference>
<evidence type="ECO:0000313" key="1">
    <source>
        <dbReference type="EMBL" id="MEE2525442.1"/>
    </source>
</evidence>
<reference evidence="1 2" key="1">
    <citation type="submission" date="2024-01" db="EMBL/GenBank/DDBJ databases">
        <title>Hyphobacterium bacterium isolated from marine sediment.</title>
        <authorList>
            <person name="Zhao S."/>
        </authorList>
    </citation>
    <scope>NUCLEOTIDE SEQUENCE [LARGE SCALE GENOMIC DNA]</scope>
    <source>
        <strain evidence="2">HN65</strain>
    </source>
</reference>
<dbReference type="RefSeq" id="WP_330198105.1">
    <property type="nucleotide sequence ID" value="NZ_JAZDRP010000002.1"/>
</dbReference>
<dbReference type="PANTHER" id="PTHR47623">
    <property type="entry name" value="OS09G0287300 PROTEIN"/>
    <property type="match status" value="1"/>
</dbReference>
<keyword evidence="2" id="KW-1185">Reference proteome</keyword>
<dbReference type="SMART" id="SM00855">
    <property type="entry name" value="PGAM"/>
    <property type="match status" value="1"/>
</dbReference>
<dbReference type="EMBL" id="JAZDRP010000002">
    <property type="protein sequence ID" value="MEE2525442.1"/>
    <property type="molecule type" value="Genomic_DNA"/>
</dbReference>
<dbReference type="Gene3D" id="3.40.50.1240">
    <property type="entry name" value="Phosphoglycerate mutase-like"/>
    <property type="match status" value="1"/>
</dbReference>
<protein>
    <submittedName>
        <fullName evidence="1">Histidine phosphatase family protein</fullName>
    </submittedName>
</protein>
<comment type="caution">
    <text evidence="1">The sequence shown here is derived from an EMBL/GenBank/DDBJ whole genome shotgun (WGS) entry which is preliminary data.</text>
</comment>